<name>A0A9Q3CK19_9BASI</name>
<proteinExistence type="predicted"/>
<dbReference type="EMBL" id="AVOT02007695">
    <property type="protein sequence ID" value="MBW0484460.1"/>
    <property type="molecule type" value="Genomic_DNA"/>
</dbReference>
<gene>
    <name evidence="2" type="ORF">O181_024175</name>
</gene>
<feature type="region of interest" description="Disordered" evidence="1">
    <location>
        <begin position="1"/>
        <end position="38"/>
    </location>
</feature>
<feature type="compositionally biased region" description="Low complexity" evidence="1">
    <location>
        <begin position="12"/>
        <end position="23"/>
    </location>
</feature>
<dbReference type="AlphaFoldDB" id="A0A9Q3CK19"/>
<comment type="caution">
    <text evidence="2">The sequence shown here is derived from an EMBL/GenBank/DDBJ whole genome shotgun (WGS) entry which is preliminary data.</text>
</comment>
<organism evidence="2 3">
    <name type="scientific">Austropuccinia psidii MF-1</name>
    <dbReference type="NCBI Taxonomy" id="1389203"/>
    <lineage>
        <taxon>Eukaryota</taxon>
        <taxon>Fungi</taxon>
        <taxon>Dikarya</taxon>
        <taxon>Basidiomycota</taxon>
        <taxon>Pucciniomycotina</taxon>
        <taxon>Pucciniomycetes</taxon>
        <taxon>Pucciniales</taxon>
        <taxon>Sphaerophragmiaceae</taxon>
        <taxon>Austropuccinia</taxon>
    </lineage>
</organism>
<reference evidence="2" key="1">
    <citation type="submission" date="2021-03" db="EMBL/GenBank/DDBJ databases">
        <title>Draft genome sequence of rust myrtle Austropuccinia psidii MF-1, a brazilian biotype.</title>
        <authorList>
            <person name="Quecine M.C."/>
            <person name="Pachon D.M.R."/>
            <person name="Bonatelli M.L."/>
            <person name="Correr F.H."/>
            <person name="Franceschini L.M."/>
            <person name="Leite T.F."/>
            <person name="Margarido G.R.A."/>
            <person name="Almeida C.A."/>
            <person name="Ferrarezi J.A."/>
            <person name="Labate C.A."/>
        </authorList>
    </citation>
    <scope>NUCLEOTIDE SEQUENCE</scope>
    <source>
        <strain evidence="2">MF-1</strain>
    </source>
</reference>
<keyword evidence="3" id="KW-1185">Reference proteome</keyword>
<evidence type="ECO:0000313" key="3">
    <source>
        <dbReference type="Proteomes" id="UP000765509"/>
    </source>
</evidence>
<sequence>MEDLSSIQSSAPRPSTITSITKPPTRPSPMPNSTNFSRKPITSVTKYLKEFHDIYQLPKYSKGVNLGVPFLECDLQPASINQYFTWFHSLFSKSLLFCGLEGTDVTINHIPTPHISFWL</sequence>
<evidence type="ECO:0000313" key="2">
    <source>
        <dbReference type="EMBL" id="MBW0484460.1"/>
    </source>
</evidence>
<protein>
    <submittedName>
        <fullName evidence="2">Uncharacterized protein</fullName>
    </submittedName>
</protein>
<dbReference type="Proteomes" id="UP000765509">
    <property type="component" value="Unassembled WGS sequence"/>
</dbReference>
<evidence type="ECO:0000256" key="1">
    <source>
        <dbReference type="SAM" id="MobiDB-lite"/>
    </source>
</evidence>
<accession>A0A9Q3CK19</accession>
<feature type="compositionally biased region" description="Polar residues" evidence="1">
    <location>
        <begin position="1"/>
        <end position="11"/>
    </location>
</feature>